<reference evidence="2" key="1">
    <citation type="submission" date="2019-08" db="EMBL/GenBank/DDBJ databases">
        <title>The genome of the North American firefly Photinus pyralis.</title>
        <authorList>
            <consortium name="Photinus pyralis genome working group"/>
            <person name="Fallon T.R."/>
            <person name="Sander Lower S.E."/>
            <person name="Weng J.-K."/>
        </authorList>
    </citation>
    <scope>NUCLEOTIDE SEQUENCE</scope>
    <source>
        <strain evidence="2">TRF0915ILg1</strain>
        <tissue evidence="2">Whole body</tissue>
    </source>
</reference>
<comment type="caution">
    <text evidence="2">The sequence shown here is derived from an EMBL/GenBank/DDBJ whole genome shotgun (WGS) entry which is preliminary data.</text>
</comment>
<feature type="signal peptide" evidence="1">
    <location>
        <begin position="1"/>
        <end position="20"/>
    </location>
</feature>
<evidence type="ECO:0000313" key="3">
    <source>
        <dbReference type="Proteomes" id="UP000801492"/>
    </source>
</evidence>
<proteinExistence type="predicted"/>
<evidence type="ECO:0000256" key="1">
    <source>
        <dbReference type="SAM" id="SignalP"/>
    </source>
</evidence>
<dbReference type="OrthoDB" id="6777288at2759"/>
<feature type="non-terminal residue" evidence="2">
    <location>
        <position position="73"/>
    </location>
</feature>
<protein>
    <submittedName>
        <fullName evidence="2">Uncharacterized protein</fullName>
    </submittedName>
</protein>
<sequence length="73" mass="8326">MNVNKTIILLFVFLWENVLSANILHVTPIASPSHHIWNKAFALALVKKGHNVTMLTNEKENKLPENFTVITME</sequence>
<name>A0A8K0CND7_IGNLU</name>
<dbReference type="Proteomes" id="UP000801492">
    <property type="component" value="Unassembled WGS sequence"/>
</dbReference>
<evidence type="ECO:0000313" key="2">
    <source>
        <dbReference type="EMBL" id="KAF2887302.1"/>
    </source>
</evidence>
<keyword evidence="1" id="KW-0732">Signal</keyword>
<organism evidence="2 3">
    <name type="scientific">Ignelater luminosus</name>
    <name type="common">Cucubano</name>
    <name type="synonym">Pyrophorus luminosus</name>
    <dbReference type="NCBI Taxonomy" id="2038154"/>
    <lineage>
        <taxon>Eukaryota</taxon>
        <taxon>Metazoa</taxon>
        <taxon>Ecdysozoa</taxon>
        <taxon>Arthropoda</taxon>
        <taxon>Hexapoda</taxon>
        <taxon>Insecta</taxon>
        <taxon>Pterygota</taxon>
        <taxon>Neoptera</taxon>
        <taxon>Endopterygota</taxon>
        <taxon>Coleoptera</taxon>
        <taxon>Polyphaga</taxon>
        <taxon>Elateriformia</taxon>
        <taxon>Elateroidea</taxon>
        <taxon>Elateridae</taxon>
        <taxon>Agrypninae</taxon>
        <taxon>Pyrophorini</taxon>
        <taxon>Ignelater</taxon>
    </lineage>
</organism>
<dbReference type="AlphaFoldDB" id="A0A8K0CND7"/>
<dbReference type="EMBL" id="VTPC01084191">
    <property type="protein sequence ID" value="KAF2887302.1"/>
    <property type="molecule type" value="Genomic_DNA"/>
</dbReference>
<gene>
    <name evidence="2" type="ORF">ILUMI_18871</name>
</gene>
<keyword evidence="3" id="KW-1185">Reference proteome</keyword>
<dbReference type="SUPFAM" id="SSF53756">
    <property type="entry name" value="UDP-Glycosyltransferase/glycogen phosphorylase"/>
    <property type="match status" value="1"/>
</dbReference>
<feature type="chain" id="PRO_5035457967" evidence="1">
    <location>
        <begin position="21"/>
        <end position="73"/>
    </location>
</feature>
<accession>A0A8K0CND7</accession>